<protein>
    <recommendedName>
        <fullName evidence="1">F-box domain-containing protein</fullName>
    </recommendedName>
</protein>
<dbReference type="OrthoDB" id="690949at2759"/>
<dbReference type="InterPro" id="IPR050796">
    <property type="entry name" value="SCF_F-box_component"/>
</dbReference>
<dbReference type="SMART" id="SM00256">
    <property type="entry name" value="FBOX"/>
    <property type="match status" value="1"/>
</dbReference>
<feature type="domain" description="F-box" evidence="1">
    <location>
        <begin position="7"/>
        <end position="47"/>
    </location>
</feature>
<proteinExistence type="predicted"/>
<dbReference type="Gramene" id="TVT97185">
    <property type="protein sequence ID" value="TVT97185"/>
    <property type="gene ID" value="EJB05_57557"/>
</dbReference>
<dbReference type="PANTHER" id="PTHR31672">
    <property type="entry name" value="BNACNNG10540D PROTEIN"/>
    <property type="match status" value="1"/>
</dbReference>
<sequence length="440" mass="49978">MESGGLLCDDALVEILVRLPAVAVLRCRSVCKRWLRIATDPSFLAAHAAHRPSEMIIRSHFEPSEVRTLLLSPDRKARRDSRFLCHRQQQQQGETDDGRRGFDVLYSLDGLLVLMQRSGLYIICNPTTRQWTNFPVLAPEPCSDASVCGFYFHSSSGEYRLRCHGAEKDHDSVSDGRRRNRCYYYILSAGGTLPRRIGRAPDDPIISSSITVDDFEPPVLYRGFIHWLTAQAEAARNKRVVFYELPVAHRGLLHWFSVHPEAARTGKMLAFDTVAETFRLMSRPPERAGDMIRSLLELDGELCVAAMQQDLMSLDIWALEGSESWTLCHRVQVPLTCLYRNNATVTKVISIASGIILIGDPGSYVGRLYDLKRKMILCRDLEFGPATPMLYDLKEKKLRKEMHCHSVFPSFLVFSESLVSHSFFDDAPRHPHLTPIKFPE</sequence>
<dbReference type="InterPro" id="IPR001810">
    <property type="entry name" value="F-box_dom"/>
</dbReference>
<accession>A0A5J9SFZ3</accession>
<organism evidence="2 3">
    <name type="scientific">Eragrostis curvula</name>
    <name type="common">weeping love grass</name>
    <dbReference type="NCBI Taxonomy" id="38414"/>
    <lineage>
        <taxon>Eukaryota</taxon>
        <taxon>Viridiplantae</taxon>
        <taxon>Streptophyta</taxon>
        <taxon>Embryophyta</taxon>
        <taxon>Tracheophyta</taxon>
        <taxon>Spermatophyta</taxon>
        <taxon>Magnoliopsida</taxon>
        <taxon>Liliopsida</taxon>
        <taxon>Poales</taxon>
        <taxon>Poaceae</taxon>
        <taxon>PACMAD clade</taxon>
        <taxon>Chloridoideae</taxon>
        <taxon>Eragrostideae</taxon>
        <taxon>Eragrostidinae</taxon>
        <taxon>Eragrostis</taxon>
    </lineage>
</organism>
<reference evidence="2 3" key="1">
    <citation type="journal article" date="2019" name="Sci. Rep.">
        <title>A high-quality genome of Eragrostis curvula grass provides insights into Poaceae evolution and supports new strategies to enhance forage quality.</title>
        <authorList>
            <person name="Carballo J."/>
            <person name="Santos B.A.C.M."/>
            <person name="Zappacosta D."/>
            <person name="Garbus I."/>
            <person name="Selva J.P."/>
            <person name="Gallo C.A."/>
            <person name="Diaz A."/>
            <person name="Albertini E."/>
            <person name="Caccamo M."/>
            <person name="Echenique V."/>
        </authorList>
    </citation>
    <scope>NUCLEOTIDE SEQUENCE [LARGE SCALE GENOMIC DNA]</scope>
    <source>
        <strain evidence="3">cv. Victoria</strain>
        <tissue evidence="2">Leaf</tissue>
    </source>
</reference>
<dbReference type="SUPFAM" id="SSF81383">
    <property type="entry name" value="F-box domain"/>
    <property type="match status" value="1"/>
</dbReference>
<dbReference type="Gene3D" id="1.20.1280.50">
    <property type="match status" value="1"/>
</dbReference>
<evidence type="ECO:0000313" key="2">
    <source>
        <dbReference type="EMBL" id="TVT97185.1"/>
    </source>
</evidence>
<dbReference type="EMBL" id="RWGY01001056">
    <property type="protein sequence ID" value="TVT97185.1"/>
    <property type="molecule type" value="Genomic_DNA"/>
</dbReference>
<comment type="caution">
    <text evidence="2">The sequence shown here is derived from an EMBL/GenBank/DDBJ whole genome shotgun (WGS) entry which is preliminary data.</text>
</comment>
<evidence type="ECO:0000313" key="3">
    <source>
        <dbReference type="Proteomes" id="UP000324897"/>
    </source>
</evidence>
<dbReference type="Proteomes" id="UP000324897">
    <property type="component" value="Unassembled WGS sequence"/>
</dbReference>
<keyword evidence="3" id="KW-1185">Reference proteome</keyword>
<dbReference type="Pfam" id="PF00646">
    <property type="entry name" value="F-box"/>
    <property type="match status" value="1"/>
</dbReference>
<dbReference type="AlphaFoldDB" id="A0A5J9SFZ3"/>
<name>A0A5J9SFZ3_9POAL</name>
<dbReference type="CDD" id="cd22157">
    <property type="entry name" value="F-box_AtFBW1-like"/>
    <property type="match status" value="1"/>
</dbReference>
<gene>
    <name evidence="2" type="ORF">EJB05_57557</name>
</gene>
<dbReference type="PANTHER" id="PTHR31672:SF2">
    <property type="entry name" value="F-BOX DOMAIN-CONTAINING PROTEIN"/>
    <property type="match status" value="1"/>
</dbReference>
<evidence type="ECO:0000259" key="1">
    <source>
        <dbReference type="SMART" id="SM00256"/>
    </source>
</evidence>
<dbReference type="InterPro" id="IPR036047">
    <property type="entry name" value="F-box-like_dom_sf"/>
</dbReference>
<feature type="non-terminal residue" evidence="2">
    <location>
        <position position="1"/>
    </location>
</feature>